<dbReference type="STRING" id="2074.BG845_06141"/>
<dbReference type="Pfam" id="PF03780">
    <property type="entry name" value="Asp23"/>
    <property type="match status" value="1"/>
</dbReference>
<sequence>MTSQNEGSGSRDRLACGRSVDELLDQVAAGRADRRDEHQQGCVHCQAALGEYGRLWSPVRELAAQPVAAPAGRIDRILRQIRGVLSEPDHAVLAGPDGVTRIAARVVVVTARRSAQSVPGVRVALSRTLDANGTADDVVAGVAGASTAIEIVLAADYGRDLNALADQVRRTVAERVASLTGLATTELTVVIDDVLR</sequence>
<evidence type="ECO:0000313" key="2">
    <source>
        <dbReference type="EMBL" id="OSY35275.1"/>
    </source>
</evidence>
<keyword evidence="3" id="KW-1185">Reference proteome</keyword>
<evidence type="ECO:0000313" key="3">
    <source>
        <dbReference type="Proteomes" id="UP000194360"/>
    </source>
</evidence>
<gene>
    <name evidence="2" type="ORF">BG845_06141</name>
</gene>
<dbReference type="OrthoDB" id="3711227at2"/>
<comment type="similarity">
    <text evidence="1">Belongs to the asp23 family.</text>
</comment>
<evidence type="ECO:0000256" key="1">
    <source>
        <dbReference type="ARBA" id="ARBA00005721"/>
    </source>
</evidence>
<name>A0A1Y2MJ28_PSEAH</name>
<dbReference type="RefSeq" id="WP_125911571.1">
    <property type="nucleotide sequence ID" value="NZ_AP018920.1"/>
</dbReference>
<reference evidence="2 3" key="1">
    <citation type="submission" date="2016-09" db="EMBL/GenBank/DDBJ databases">
        <title>Pseudonocardia autotrophica DSM535, a candidate organism with high potential of specific P450 cytochromes.</title>
        <authorList>
            <person name="Grumaz C."/>
            <person name="Vainshtein Y."/>
            <person name="Kirstahler P."/>
            <person name="Sohn K."/>
        </authorList>
    </citation>
    <scope>NUCLEOTIDE SEQUENCE [LARGE SCALE GENOMIC DNA]</scope>
    <source>
        <strain evidence="2 3">DSM 535</strain>
    </source>
</reference>
<dbReference type="InterPro" id="IPR005531">
    <property type="entry name" value="Asp23"/>
</dbReference>
<dbReference type="EMBL" id="MIGB01000054">
    <property type="protein sequence ID" value="OSY35275.1"/>
    <property type="molecule type" value="Genomic_DNA"/>
</dbReference>
<dbReference type="AlphaFoldDB" id="A0A1Y2MJ28"/>
<protein>
    <recommendedName>
        <fullName evidence="4">Asp23/Gls24 family envelope stress response protein</fullName>
    </recommendedName>
</protein>
<accession>A0A1Y2MJ28</accession>
<organism evidence="2 3">
    <name type="scientific">Pseudonocardia autotrophica</name>
    <name type="common">Amycolata autotrophica</name>
    <name type="synonym">Nocardia autotrophica</name>
    <dbReference type="NCBI Taxonomy" id="2074"/>
    <lineage>
        <taxon>Bacteria</taxon>
        <taxon>Bacillati</taxon>
        <taxon>Actinomycetota</taxon>
        <taxon>Actinomycetes</taxon>
        <taxon>Pseudonocardiales</taxon>
        <taxon>Pseudonocardiaceae</taxon>
        <taxon>Pseudonocardia</taxon>
    </lineage>
</organism>
<proteinExistence type="inferred from homology"/>
<evidence type="ECO:0008006" key="4">
    <source>
        <dbReference type="Google" id="ProtNLM"/>
    </source>
</evidence>
<comment type="caution">
    <text evidence="2">The sequence shown here is derived from an EMBL/GenBank/DDBJ whole genome shotgun (WGS) entry which is preliminary data.</text>
</comment>
<dbReference type="Proteomes" id="UP000194360">
    <property type="component" value="Unassembled WGS sequence"/>
</dbReference>